<evidence type="ECO:0000313" key="2">
    <source>
        <dbReference type="Proteomes" id="UP000203794"/>
    </source>
</evidence>
<dbReference type="EMBL" id="AP014693">
    <property type="protein sequence ID" value="BAQ02740.1"/>
    <property type="molecule type" value="Genomic_DNA"/>
</dbReference>
<name>A0A0A8J8I3_9CAUD</name>
<dbReference type="Proteomes" id="UP000203794">
    <property type="component" value="Segment"/>
</dbReference>
<accession>A0A0A8J8I3</accession>
<sequence length="485" mass="55323">MRQGRQDIKIYVEELIIAESATFQDQFLRPYETHFSGGLLDSVEERYNKTRRFTPSMLAQIANQFMVPSFKTRGIIDVPNGWDARRGRFILTLEIQIGTGDRLKQVVMGYTNSVGFTTRNVDHDMEFYVNNTFMLEERMIPDGRGGMQRTYMPARAADVLSDRENAGLRRRGDKLYTMRPEDIYSSLDAEETGELVEDLTDLRVTLSKNSVKSSTSNRIGSRYMSRVLESRRKAIDNTEYGGSVLDVNATAQGYVQESYTSDDVFLRAISNAKNLSTTTDNFTFRDLLYIDPEAERRTETKLFDNESKAMTEYHIDSNDANGGEEWDKIAALVQVAVPALMMETGLHRLDFQVHNQTASHEQPFEFIPTTAKSFVRDVDLSWFVDQFEDRLIDELMFPITAEDRVSIGLQVKCRVFGEIDFKLFYDGENHGRYVFPCFCNSLTSPILTNSRQDIRDAARDYNSLFDEILSTTGMGAGGSGRGYSY</sequence>
<organism evidence="1 2">
    <name type="scientific">Ralstonia phage RSL2</name>
    <dbReference type="NCBI Taxonomy" id="1585840"/>
    <lineage>
        <taxon>Viruses</taxon>
        <taxon>Duplodnaviria</taxon>
        <taxon>Heunggongvirae</taxon>
        <taxon>Uroviricota</taxon>
        <taxon>Caudoviricetes</taxon>
        <taxon>Chimalliviridae</taxon>
        <taxon>Chiangmaivirus</taxon>
        <taxon>Chiangmaivirus RSL2</taxon>
    </lineage>
</organism>
<reference evidence="1 2" key="1">
    <citation type="submission" date="2014-12" db="EMBL/GenBank/DDBJ databases">
        <title>Genome analysis of a novel jumbo phage RSL2 infecting the phytopathogen Ralstonia solanacearum.</title>
        <authorList>
            <person name="Kawasaki T."/>
            <person name="Fujie M."/>
            <person name="Chatchawankanphanich O."/>
            <person name="Ogata H."/>
            <person name="Yamada T."/>
        </authorList>
    </citation>
    <scope>NUCLEOTIDE SEQUENCE [LARGE SCALE GENOMIC DNA]</scope>
    <source>
        <strain evidence="1 2">RSL2</strain>
    </source>
</reference>
<dbReference type="RefSeq" id="YP_009213061.1">
    <property type="nucleotide sequence ID" value="NC_028950.1"/>
</dbReference>
<keyword evidence="2" id="KW-1185">Reference proteome</keyword>
<dbReference type="GeneID" id="26639653"/>
<dbReference type="KEGG" id="vg:26639653"/>
<dbReference type="OrthoDB" id="7171at10239"/>
<evidence type="ECO:0000313" key="1">
    <source>
        <dbReference type="EMBL" id="BAQ02740.1"/>
    </source>
</evidence>
<protein>
    <submittedName>
        <fullName evidence="1">Uncharacterized protein</fullName>
    </submittedName>
</protein>
<proteinExistence type="predicted"/>